<feature type="region of interest" description="Disordered" evidence="7">
    <location>
        <begin position="883"/>
        <end position="962"/>
    </location>
</feature>
<evidence type="ECO:0000256" key="7">
    <source>
        <dbReference type="SAM" id="MobiDB-lite"/>
    </source>
</evidence>
<evidence type="ECO:0000256" key="5">
    <source>
        <dbReference type="ARBA" id="ARBA00023242"/>
    </source>
</evidence>
<evidence type="ECO:0000313" key="11">
    <source>
        <dbReference type="Proteomes" id="UP000232323"/>
    </source>
</evidence>
<dbReference type="OrthoDB" id="553201at2759"/>
<feature type="domain" description="GATA-type" evidence="8">
    <location>
        <begin position="717"/>
        <end position="776"/>
    </location>
</feature>
<feature type="domain" description="SANT" evidence="9">
    <location>
        <begin position="42"/>
        <end position="93"/>
    </location>
</feature>
<evidence type="ECO:0008006" key="12">
    <source>
        <dbReference type="Google" id="ProtNLM"/>
    </source>
</evidence>
<feature type="compositionally biased region" description="Low complexity" evidence="7">
    <location>
        <begin position="1017"/>
        <end position="1030"/>
    </location>
</feature>
<reference evidence="10 11" key="1">
    <citation type="submission" date="2017-08" db="EMBL/GenBank/DDBJ databases">
        <title>Acidophilic green algal genome provides insights into adaptation to an acidic environment.</title>
        <authorList>
            <person name="Hirooka S."/>
            <person name="Hirose Y."/>
            <person name="Kanesaki Y."/>
            <person name="Higuchi S."/>
            <person name="Fujiwara T."/>
            <person name="Onuma R."/>
            <person name="Era A."/>
            <person name="Ohbayashi R."/>
            <person name="Uzuka A."/>
            <person name="Nozaki H."/>
            <person name="Yoshikawa H."/>
            <person name="Miyagishima S.Y."/>
        </authorList>
    </citation>
    <scope>NUCLEOTIDE SEQUENCE [LARGE SCALE GENOMIC DNA]</scope>
    <source>
        <strain evidence="10 11">NIES-2499</strain>
    </source>
</reference>
<evidence type="ECO:0000259" key="9">
    <source>
        <dbReference type="PROSITE" id="PS51293"/>
    </source>
</evidence>
<dbReference type="SMART" id="SM00401">
    <property type="entry name" value="ZnF_GATA"/>
    <property type="match status" value="2"/>
</dbReference>
<evidence type="ECO:0000256" key="2">
    <source>
        <dbReference type="ARBA" id="ARBA00022723"/>
    </source>
</evidence>
<feature type="region of interest" description="Disordered" evidence="7">
    <location>
        <begin position="682"/>
        <end position="733"/>
    </location>
</feature>
<feature type="region of interest" description="Disordered" evidence="7">
    <location>
        <begin position="191"/>
        <end position="245"/>
    </location>
</feature>
<dbReference type="GO" id="GO:0008270">
    <property type="term" value="F:zinc ion binding"/>
    <property type="evidence" value="ECO:0007669"/>
    <property type="project" value="UniProtKB-KW"/>
</dbReference>
<name>A0A250WWS6_9CHLO</name>
<evidence type="ECO:0000256" key="4">
    <source>
        <dbReference type="ARBA" id="ARBA00022833"/>
    </source>
</evidence>
<dbReference type="GO" id="GO:0005634">
    <property type="term" value="C:nucleus"/>
    <property type="evidence" value="ECO:0007669"/>
    <property type="project" value="UniProtKB-SubCell"/>
</dbReference>
<feature type="region of interest" description="Disordered" evidence="7">
    <location>
        <begin position="1106"/>
        <end position="1142"/>
    </location>
</feature>
<evidence type="ECO:0000259" key="8">
    <source>
        <dbReference type="PROSITE" id="PS50114"/>
    </source>
</evidence>
<feature type="domain" description="GATA-type" evidence="8">
    <location>
        <begin position="252"/>
        <end position="298"/>
    </location>
</feature>
<comment type="caution">
    <text evidence="10">The sequence shown here is derived from an EMBL/GenBank/DDBJ whole genome shotgun (WGS) entry which is preliminary data.</text>
</comment>
<feature type="region of interest" description="Disordered" evidence="7">
    <location>
        <begin position="636"/>
        <end position="663"/>
    </location>
</feature>
<dbReference type="SUPFAM" id="SSF46689">
    <property type="entry name" value="Homeodomain-like"/>
    <property type="match status" value="1"/>
</dbReference>
<feature type="compositionally biased region" description="Low complexity" evidence="7">
    <location>
        <begin position="936"/>
        <end position="962"/>
    </location>
</feature>
<dbReference type="Proteomes" id="UP000232323">
    <property type="component" value="Unassembled WGS sequence"/>
</dbReference>
<dbReference type="STRING" id="1157962.A0A250WWS6"/>
<dbReference type="GO" id="GO:0000981">
    <property type="term" value="F:DNA-binding transcription factor activity, RNA polymerase II-specific"/>
    <property type="evidence" value="ECO:0007669"/>
    <property type="project" value="TreeGrafter"/>
</dbReference>
<dbReference type="SUPFAM" id="SSF57716">
    <property type="entry name" value="Glucocorticoid receptor-like (DNA-binding domain)"/>
    <property type="match status" value="2"/>
</dbReference>
<dbReference type="CDD" id="cd00167">
    <property type="entry name" value="SANT"/>
    <property type="match status" value="1"/>
</dbReference>
<dbReference type="InterPro" id="IPR000679">
    <property type="entry name" value="Znf_GATA"/>
</dbReference>
<dbReference type="GO" id="GO:0045944">
    <property type="term" value="P:positive regulation of transcription by RNA polymerase II"/>
    <property type="evidence" value="ECO:0007669"/>
    <property type="project" value="TreeGrafter"/>
</dbReference>
<feature type="compositionally biased region" description="Low complexity" evidence="7">
    <location>
        <begin position="1199"/>
        <end position="1232"/>
    </location>
</feature>
<feature type="region of interest" description="Disordered" evidence="7">
    <location>
        <begin position="756"/>
        <end position="853"/>
    </location>
</feature>
<keyword evidence="3 6" id="KW-0863">Zinc-finger</keyword>
<dbReference type="Gene3D" id="1.20.58.1880">
    <property type="match status" value="1"/>
</dbReference>
<feature type="compositionally biased region" description="Polar residues" evidence="7">
    <location>
        <begin position="1031"/>
        <end position="1046"/>
    </location>
</feature>
<gene>
    <name evidence="10" type="ORF">CEUSTIGMA_g2748.t1</name>
</gene>
<dbReference type="GO" id="GO:0000122">
    <property type="term" value="P:negative regulation of transcription by RNA polymerase II"/>
    <property type="evidence" value="ECO:0007669"/>
    <property type="project" value="TreeGrafter"/>
</dbReference>
<protein>
    <recommendedName>
        <fullName evidence="12">GATA-type domain-containing protein</fullName>
    </recommendedName>
</protein>
<dbReference type="GO" id="GO:0000978">
    <property type="term" value="F:RNA polymerase II cis-regulatory region sequence-specific DNA binding"/>
    <property type="evidence" value="ECO:0007669"/>
    <property type="project" value="TreeGrafter"/>
</dbReference>
<evidence type="ECO:0000256" key="3">
    <source>
        <dbReference type="ARBA" id="ARBA00022771"/>
    </source>
</evidence>
<keyword evidence="4" id="KW-0862">Zinc</keyword>
<sequence>MGEHLTSFGSIVAVTGDFEAAATLMMASSTENAPSPNAGFSDAINMFSKLEEQSFNLAISLYGKDWDKVAKLVGRRTALEAELFFSQHRQRNPALEELSALGHDDRFRVGSMLRGSVLQLLEEEDVSRKGAEAQAISQAIEKHAQGLVSDTELIETAFLAFGKENFLAKLDLSVLVLPEKKVTHDHQPLSNNMRQQMTPEHSDGFPPWPASFYPGVQQQTTPPSSRTSGKRRAGTPQRQSSDYAHGENMKVCANCGTSNTPLWRKEAGQHMCNACGIYYKNHGYHRPVDLIKTSSRQGGGSAMGGGRSKLTGGGLSCDVTGIGHHEDTATSPLAKNSRSRRSPFHPSHPSMRLMAEDVVGEAGCSFEFDAGGEVATAPHSNLGVSGGLQGLRGPADLLQGGSSRRSGRRRAAKNLGKEWLEPDELIFRQDNQAASRHHRQHVGHVNADSESEYLDEAVSGGPAISGLYGDPDAGSEGMPAVYQAPGESLAGYNLRRALLSGDGYEKRASHLSGTFPHVASRFVAQPEGSDLNASGMYQAEVSGIDAAGSAMVGAEEAGDTSDSSDLTDLRVDDDVTHVATALLKLKQAYYVGRSMAGGRVDMHHGAVHGDYLAGVKPIGDEASWLESGPLPLLQHPSDGSPLHAAASGYEEEEDVLYEEGEEDYDDEDRLLMRFTRKLKADAGRARKRGRSYSRRSSAGGASCGPVTRRPSPDSRNGGGNTTCANCGTSKTPLWRKDRETGLTMCNACGIYKQTHGYDRSVDGTRSGGDATAVRKRTSQSGPRHSGGGGGPRRTSSHGSPSVGQAPPTSPYPPLLNPSSYIPARSSPLSGRPPLAPPRSGARPIAAAHSSAAPTSRYYEESLQYQQYQPYPLDAASPLLPAPEVEQEAQTPGLEGNAEVDAQGPDPSAACKTGGWGSPVHGTEPHAATENPPLSTQQQQQQQQQEVGQQRHPSAQHAAQSSSLTNQQQLALLQEHQMAMLLQMRQAEAFTEMQQQQQQEQLMHVAMLRQLKAQHGSGNAAVSAVPSSVAGQNQGSASTATTRTANQDPTHHQLMMQEAAASGSYLAGTSGHGAGASSGGYLQASQQSGLPAFIMLPNGSTMQLMQVAASPAPPQSSAREKHAHGTPSADRQQQRHSHMASMQQQAVSNQQAVLQPMMLPSWLMNQLALAQQQAQQHPHSQQQQAQQQALMLHMDKHARTASGTSSSQQQAAAASQHQQATGGAVVGSRGAASQRQQATGGDVVGSRGAASQRQQAIGGDVVGSRAGAGARPAQPPPSPQVLPSSGSTYRDDLASQKEGGGGGGAQGGSDSSSMEAARITHSIMQQQQAALASVNNLLM</sequence>
<dbReference type="PROSITE" id="PS00344">
    <property type="entry name" value="GATA_ZN_FINGER_1"/>
    <property type="match status" value="1"/>
</dbReference>
<proteinExistence type="predicted"/>
<feature type="compositionally biased region" description="Polar residues" evidence="7">
    <location>
        <begin position="216"/>
        <end position="227"/>
    </location>
</feature>
<accession>A0A250WWS6</accession>
<evidence type="ECO:0000256" key="1">
    <source>
        <dbReference type="ARBA" id="ARBA00004123"/>
    </source>
</evidence>
<keyword evidence="11" id="KW-1185">Reference proteome</keyword>
<dbReference type="Pfam" id="PF00320">
    <property type="entry name" value="GATA"/>
    <property type="match status" value="2"/>
</dbReference>
<dbReference type="InterPro" id="IPR013088">
    <property type="entry name" value="Znf_NHR/GATA"/>
</dbReference>
<dbReference type="InterPro" id="IPR001005">
    <property type="entry name" value="SANT/Myb"/>
</dbReference>
<dbReference type="PROSITE" id="PS50114">
    <property type="entry name" value="GATA_ZN_FINGER_2"/>
    <property type="match status" value="2"/>
</dbReference>
<dbReference type="EMBL" id="BEGY01000011">
    <property type="protein sequence ID" value="GAX75303.1"/>
    <property type="molecule type" value="Genomic_DNA"/>
</dbReference>
<dbReference type="PROSITE" id="PS51293">
    <property type="entry name" value="SANT"/>
    <property type="match status" value="1"/>
</dbReference>
<dbReference type="InterPro" id="IPR039355">
    <property type="entry name" value="Transcription_factor_GATA"/>
</dbReference>
<organism evidence="10 11">
    <name type="scientific">Chlamydomonas eustigma</name>
    <dbReference type="NCBI Taxonomy" id="1157962"/>
    <lineage>
        <taxon>Eukaryota</taxon>
        <taxon>Viridiplantae</taxon>
        <taxon>Chlorophyta</taxon>
        <taxon>core chlorophytes</taxon>
        <taxon>Chlorophyceae</taxon>
        <taxon>CS clade</taxon>
        <taxon>Chlamydomonadales</taxon>
        <taxon>Chlamydomonadaceae</taxon>
        <taxon>Chlamydomonas</taxon>
    </lineage>
</organism>
<evidence type="ECO:0000256" key="6">
    <source>
        <dbReference type="PROSITE-ProRule" id="PRU00094"/>
    </source>
</evidence>
<feature type="compositionally biased region" description="Acidic residues" evidence="7">
    <location>
        <begin position="649"/>
        <end position="663"/>
    </location>
</feature>
<dbReference type="Gene3D" id="3.30.50.10">
    <property type="entry name" value="Erythroid Transcription Factor GATA-1, subunit A"/>
    <property type="match status" value="2"/>
</dbReference>
<feature type="compositionally biased region" description="Gly residues" evidence="7">
    <location>
        <begin position="1297"/>
        <end position="1306"/>
    </location>
</feature>
<feature type="compositionally biased region" description="Low complexity" evidence="7">
    <location>
        <begin position="1257"/>
        <end position="1271"/>
    </location>
</feature>
<feature type="compositionally biased region" description="Low complexity" evidence="7">
    <location>
        <begin position="792"/>
        <end position="801"/>
    </location>
</feature>
<feature type="region of interest" description="Disordered" evidence="7">
    <location>
        <begin position="1194"/>
        <end position="1319"/>
    </location>
</feature>
<feature type="region of interest" description="Disordered" evidence="7">
    <location>
        <begin position="326"/>
        <end position="350"/>
    </location>
</feature>
<dbReference type="InterPro" id="IPR009057">
    <property type="entry name" value="Homeodomain-like_sf"/>
</dbReference>
<keyword evidence="2" id="KW-0479">Metal-binding</keyword>
<comment type="subcellular location">
    <subcellularLocation>
        <location evidence="1">Nucleus</location>
    </subcellularLocation>
</comment>
<dbReference type="PANTHER" id="PTHR10071:SF281">
    <property type="entry name" value="BOX A-BINDING FACTOR-RELATED"/>
    <property type="match status" value="1"/>
</dbReference>
<dbReference type="PANTHER" id="PTHR10071">
    <property type="entry name" value="TRANSCRIPTION FACTOR GATA FAMILY MEMBER"/>
    <property type="match status" value="1"/>
</dbReference>
<keyword evidence="5" id="KW-0539">Nucleus</keyword>
<dbReference type="InterPro" id="IPR017884">
    <property type="entry name" value="SANT_dom"/>
</dbReference>
<evidence type="ECO:0000313" key="10">
    <source>
        <dbReference type="EMBL" id="GAX75303.1"/>
    </source>
</evidence>
<dbReference type="CDD" id="cd00202">
    <property type="entry name" value="ZnF_GATA"/>
    <property type="match status" value="2"/>
</dbReference>
<feature type="region of interest" description="Disordered" evidence="7">
    <location>
        <begin position="1017"/>
        <end position="1046"/>
    </location>
</feature>